<dbReference type="AlphaFoldDB" id="A0AB38TAX0"/>
<evidence type="ECO:0000256" key="2">
    <source>
        <dbReference type="ARBA" id="ARBA00007639"/>
    </source>
</evidence>
<dbReference type="Pfam" id="PF13407">
    <property type="entry name" value="Peripla_BP_4"/>
    <property type="match status" value="1"/>
</dbReference>
<dbReference type="InterPro" id="IPR006311">
    <property type="entry name" value="TAT_signal"/>
</dbReference>
<name>A0AB38TAX0_9HYPH</name>
<dbReference type="PROSITE" id="PS51318">
    <property type="entry name" value="TAT"/>
    <property type="match status" value="1"/>
</dbReference>
<comment type="similarity">
    <text evidence="2">Belongs to the bacterial solute-binding protein 2 family.</text>
</comment>
<evidence type="ECO:0000256" key="1">
    <source>
        <dbReference type="ARBA" id="ARBA00004196"/>
    </source>
</evidence>
<evidence type="ECO:0000259" key="4">
    <source>
        <dbReference type="Pfam" id="PF13407"/>
    </source>
</evidence>
<dbReference type="Proteomes" id="UP001060070">
    <property type="component" value="Chromosome"/>
</dbReference>
<feature type="domain" description="Periplasmic binding protein" evidence="4">
    <location>
        <begin position="61"/>
        <end position="314"/>
    </location>
</feature>
<evidence type="ECO:0000313" key="5">
    <source>
        <dbReference type="EMBL" id="UTU51649.1"/>
    </source>
</evidence>
<dbReference type="InterPro" id="IPR028082">
    <property type="entry name" value="Peripla_BP_I"/>
</dbReference>
<evidence type="ECO:0000256" key="3">
    <source>
        <dbReference type="ARBA" id="ARBA00022729"/>
    </source>
</evidence>
<dbReference type="GO" id="GO:0030246">
    <property type="term" value="F:carbohydrate binding"/>
    <property type="evidence" value="ECO:0007669"/>
    <property type="project" value="UniProtKB-ARBA"/>
</dbReference>
<comment type="subcellular location">
    <subcellularLocation>
        <location evidence="1">Cell envelope</location>
    </subcellularLocation>
</comment>
<dbReference type="Gene3D" id="3.40.50.2300">
    <property type="match status" value="2"/>
</dbReference>
<proteinExistence type="inferred from homology"/>
<dbReference type="EMBL" id="CP088147">
    <property type="protein sequence ID" value="UTU51649.1"/>
    <property type="molecule type" value="Genomic_DNA"/>
</dbReference>
<dbReference type="RefSeq" id="WP_024505154.1">
    <property type="nucleotide sequence ID" value="NZ_CP088147.1"/>
</dbReference>
<organism evidence="5 6">
    <name type="scientific">Mesorhizobium ciceri</name>
    <dbReference type="NCBI Taxonomy" id="39645"/>
    <lineage>
        <taxon>Bacteria</taxon>
        <taxon>Pseudomonadati</taxon>
        <taxon>Pseudomonadota</taxon>
        <taxon>Alphaproteobacteria</taxon>
        <taxon>Hyphomicrobiales</taxon>
        <taxon>Phyllobacteriaceae</taxon>
        <taxon>Mesorhizobium</taxon>
    </lineage>
</organism>
<gene>
    <name evidence="5" type="ORF">LRP29_30005</name>
</gene>
<keyword evidence="3" id="KW-0732">Signal</keyword>
<dbReference type="InterPro" id="IPR025997">
    <property type="entry name" value="SBP_2_dom"/>
</dbReference>
<dbReference type="SUPFAM" id="SSF53822">
    <property type="entry name" value="Periplasmic binding protein-like I"/>
    <property type="match status" value="1"/>
</dbReference>
<dbReference type="CDD" id="cd01536">
    <property type="entry name" value="PBP1_ABC_sugar_binding-like"/>
    <property type="match status" value="1"/>
</dbReference>
<accession>A0AB38TAX0</accession>
<reference evidence="5 6" key="1">
    <citation type="journal article" date="2022" name="Microbiol. Resour. Announc.">
        <title>Complete Genome Sequence of Mesorhizobium ciceri Strain R30, a Rhizobium Used as a Commercial Inoculant for Chickpea in Argentina.</title>
        <authorList>
            <person name="Foresto E."/>
            <person name="Revale S."/>
            <person name="Primo E."/>
            <person name="Nievas F."/>
            <person name="Carezzano E."/>
            <person name="Puente M."/>
            <person name="Alzari P."/>
            <person name="Mart M."/>
            <person name="Ben-Assaya M."/>
            <person name="Mornico D."/>
            <person name="Santoro M."/>
            <person name="Mart F."/>
            <person name="Giordano W."/>
            <person name="Bogino P."/>
        </authorList>
    </citation>
    <scope>NUCLEOTIDE SEQUENCE [LARGE SCALE GENOMIC DNA]</scope>
    <source>
        <strain evidence="5 6">R30</strain>
    </source>
</reference>
<dbReference type="PANTHER" id="PTHR46847">
    <property type="entry name" value="D-ALLOSE-BINDING PERIPLASMIC PROTEIN-RELATED"/>
    <property type="match status" value="1"/>
</dbReference>
<protein>
    <submittedName>
        <fullName evidence="5">Sugar ABC transporter substrate-binding protein</fullName>
    </submittedName>
</protein>
<sequence length="439" mass="47911">MRNDVALAELLASKMEGGRSRREFFKLLAAAGLAVPLMGRSAYAADSAGILKKRLNFMDSFYTLNNDYFNQMDSGAGQAAAVLNIAESRELNNGDVNVQKSHVENAPNLGIDGITMVAATEGSEIDLLRLVNRLRIPTVNNHTKAVWNTPVDSGDYYVAFHAPANVTATRARSAQVFEKLGGKGKVVYIEGILGNPVETERGHGFDLALKDYPGIELVARRPGGWSRTTTAPAIADILTAHPDIDAVIVSNDDSAVAVVNALEQRGIKALVSGCDAIPDMIDMIANGRAFNTYAYGPAWLGAYSTVAVFDYVNGWRPSLPERMMIFGGYILDTPEAAKKYKELNSGSASPYDFLKMSKVLHPDDWNPQNLLIPLVPEDHWTWRGEKPAGYQLPKEYAQAKDKGEFERVAKLYADRFSSDPFSPVRELTSNKGPIVIGPN</sequence>
<keyword evidence="6" id="KW-1185">Reference proteome</keyword>
<dbReference type="PANTHER" id="PTHR46847:SF1">
    <property type="entry name" value="D-ALLOSE-BINDING PERIPLASMIC PROTEIN-RELATED"/>
    <property type="match status" value="1"/>
</dbReference>
<dbReference type="GO" id="GO:0030313">
    <property type="term" value="C:cell envelope"/>
    <property type="evidence" value="ECO:0007669"/>
    <property type="project" value="UniProtKB-SubCell"/>
</dbReference>
<evidence type="ECO:0000313" key="6">
    <source>
        <dbReference type="Proteomes" id="UP001060070"/>
    </source>
</evidence>